<dbReference type="GO" id="GO:0019305">
    <property type="term" value="P:dTDP-rhamnose biosynthetic process"/>
    <property type="evidence" value="ECO:0007669"/>
    <property type="project" value="UniProtKB-UniRule"/>
</dbReference>
<dbReference type="HOGENOM" id="CLU_090940_1_1_5"/>
<proteinExistence type="inferred from homology"/>
<evidence type="ECO:0000256" key="7">
    <source>
        <dbReference type="RuleBase" id="RU364069"/>
    </source>
</evidence>
<dbReference type="InterPro" id="IPR014710">
    <property type="entry name" value="RmlC-like_jellyroll"/>
</dbReference>
<dbReference type="EC" id="5.1.3.13" evidence="3 7"/>
<keyword evidence="7 8" id="KW-0413">Isomerase</keyword>
<dbReference type="NCBIfam" id="TIGR01221">
    <property type="entry name" value="rmlC"/>
    <property type="match status" value="1"/>
</dbReference>
<dbReference type="GO" id="GO:0005829">
    <property type="term" value="C:cytosol"/>
    <property type="evidence" value="ECO:0007669"/>
    <property type="project" value="TreeGrafter"/>
</dbReference>
<accession>E6VN08</accession>
<dbReference type="EMBL" id="CP002418">
    <property type="protein sequence ID" value="ADU45876.1"/>
    <property type="molecule type" value="Genomic_DNA"/>
</dbReference>
<evidence type="ECO:0000256" key="1">
    <source>
        <dbReference type="ARBA" id="ARBA00001298"/>
    </source>
</evidence>
<dbReference type="GO" id="GO:0000271">
    <property type="term" value="P:polysaccharide biosynthetic process"/>
    <property type="evidence" value="ECO:0007669"/>
    <property type="project" value="TreeGrafter"/>
</dbReference>
<protein>
    <recommendedName>
        <fullName evidence="4 7">dTDP-4-dehydrorhamnose 3,5-epimerase</fullName>
        <ecNumber evidence="3 7">5.1.3.13</ecNumber>
    </recommendedName>
    <alternativeName>
        <fullName evidence="7">Thymidine diphospho-4-keto-rhamnose 3,5-epimerase</fullName>
    </alternativeName>
</protein>
<dbReference type="PANTHER" id="PTHR21047:SF2">
    <property type="entry name" value="THYMIDINE DIPHOSPHO-4-KETO-RHAMNOSE 3,5-EPIMERASE"/>
    <property type="match status" value="1"/>
</dbReference>
<dbReference type="BioCyc" id="RPAL652103:RPDX1_RS21360-MONOMER"/>
<dbReference type="PANTHER" id="PTHR21047">
    <property type="entry name" value="DTDP-6-DEOXY-D-GLUCOSE-3,5 EPIMERASE"/>
    <property type="match status" value="1"/>
</dbReference>
<evidence type="ECO:0000256" key="5">
    <source>
        <dbReference type="PIRSR" id="PIRSR600888-1"/>
    </source>
</evidence>
<comment type="function">
    <text evidence="2 7">Catalyzes the epimerization of the C3' and C5'positions of dTDP-6-deoxy-D-xylo-4-hexulose, forming dTDP-6-deoxy-L-lyxo-4-hexulose.</text>
</comment>
<dbReference type="Gene3D" id="2.60.120.10">
    <property type="entry name" value="Jelly Rolls"/>
    <property type="match status" value="1"/>
</dbReference>
<dbReference type="OrthoDB" id="9800680at2"/>
<sequence length="184" mass="20765">MKITELDIPGVKLLSPRRFSDDRGWFSESYNQKTLAQFDIHWQFVQDNHSYSKHAGTIRGFHFQAPPHAQDKLVRCVRGSIVDIAVDLRAGSPTYAKWVAAELSAENGEQLFVPVGFAHAFITLQPDTEVLYKVTSFYAPESDGGVRWDDPTIGFPWKLPQGAPHLSAKDAKLPRLQDIETPFR</sequence>
<comment type="catalytic activity">
    <reaction evidence="1 7">
        <text>dTDP-4-dehydro-6-deoxy-alpha-D-glucose = dTDP-4-dehydro-beta-L-rhamnose</text>
        <dbReference type="Rhea" id="RHEA:16969"/>
        <dbReference type="ChEBI" id="CHEBI:57649"/>
        <dbReference type="ChEBI" id="CHEBI:62830"/>
        <dbReference type="EC" id="5.1.3.13"/>
    </reaction>
</comment>
<evidence type="ECO:0000256" key="4">
    <source>
        <dbReference type="ARBA" id="ARBA00019595"/>
    </source>
</evidence>
<dbReference type="eggNOG" id="COG1898">
    <property type="taxonomic scope" value="Bacteria"/>
</dbReference>
<dbReference type="AlphaFoldDB" id="E6VN08"/>
<feature type="active site" description="Proton donor" evidence="5">
    <location>
        <position position="132"/>
    </location>
</feature>
<evidence type="ECO:0000256" key="3">
    <source>
        <dbReference type="ARBA" id="ARBA00012098"/>
    </source>
</evidence>
<comment type="subunit">
    <text evidence="7">Homodimer.</text>
</comment>
<dbReference type="InterPro" id="IPR000888">
    <property type="entry name" value="RmlC-like"/>
</dbReference>
<evidence type="ECO:0000313" key="9">
    <source>
        <dbReference type="Proteomes" id="UP000001402"/>
    </source>
</evidence>
<gene>
    <name evidence="8" type="ordered locus">Rpdx1_4324</name>
</gene>
<dbReference type="SUPFAM" id="SSF51182">
    <property type="entry name" value="RmlC-like cupins"/>
    <property type="match status" value="1"/>
</dbReference>
<dbReference type="Proteomes" id="UP000001402">
    <property type="component" value="Chromosome"/>
</dbReference>
<dbReference type="KEGG" id="rpx:Rpdx1_4324"/>
<feature type="active site" description="Proton acceptor" evidence="5">
    <location>
        <position position="62"/>
    </location>
</feature>
<evidence type="ECO:0000256" key="6">
    <source>
        <dbReference type="PIRSR" id="PIRSR600888-3"/>
    </source>
</evidence>
<dbReference type="CDD" id="cd00438">
    <property type="entry name" value="cupin_RmlC"/>
    <property type="match status" value="1"/>
</dbReference>
<dbReference type="STRING" id="652103.Rpdx1_4324"/>
<dbReference type="InterPro" id="IPR011051">
    <property type="entry name" value="RmlC_Cupin_sf"/>
</dbReference>
<dbReference type="GO" id="GO:0008830">
    <property type="term" value="F:dTDP-4-dehydrorhamnose 3,5-epimerase activity"/>
    <property type="evidence" value="ECO:0007669"/>
    <property type="project" value="UniProtKB-UniRule"/>
</dbReference>
<reference evidence="8" key="1">
    <citation type="submission" date="2010-12" db="EMBL/GenBank/DDBJ databases">
        <title>Complete sequence of Rhodopseudomonas palustris DX-1.</title>
        <authorList>
            <consortium name="US DOE Joint Genome Institute"/>
            <person name="Lucas S."/>
            <person name="Copeland A."/>
            <person name="Lapidus A."/>
            <person name="Cheng J.-F."/>
            <person name="Goodwin L."/>
            <person name="Pitluck S."/>
            <person name="Misra M."/>
            <person name="Chertkov O."/>
            <person name="Detter J.C."/>
            <person name="Han C."/>
            <person name="Tapia R."/>
            <person name="Land M."/>
            <person name="Hauser L."/>
            <person name="Kyrpides N."/>
            <person name="Ivanova N."/>
            <person name="Ovchinnikova G."/>
            <person name="Logan B."/>
            <person name="Oda Y."/>
            <person name="Harwood C."/>
            <person name="Woyke T."/>
        </authorList>
    </citation>
    <scope>NUCLEOTIDE SEQUENCE [LARGE SCALE GENOMIC DNA]</scope>
    <source>
        <strain evidence="8">DX-1</strain>
    </source>
</reference>
<comment type="similarity">
    <text evidence="7">Belongs to the dTDP-4-dehydrorhamnose 3,5-epimerase family.</text>
</comment>
<feature type="site" description="Participates in a stacking interaction with the thymidine ring of dTDP-4-oxo-6-deoxyglucose" evidence="6">
    <location>
        <position position="138"/>
    </location>
</feature>
<name>E6VN08_RHOPX</name>
<comment type="pathway">
    <text evidence="7">Carbohydrate biosynthesis; dTDP-L-rhamnose biosynthesis.</text>
</comment>
<evidence type="ECO:0000313" key="8">
    <source>
        <dbReference type="EMBL" id="ADU45876.1"/>
    </source>
</evidence>
<dbReference type="UniPathway" id="UPA00124"/>
<organism evidence="8 9">
    <name type="scientific">Rhodopseudomonas palustris (strain DX-1)</name>
    <dbReference type="NCBI Taxonomy" id="652103"/>
    <lineage>
        <taxon>Bacteria</taxon>
        <taxon>Pseudomonadati</taxon>
        <taxon>Pseudomonadota</taxon>
        <taxon>Alphaproteobacteria</taxon>
        <taxon>Hyphomicrobiales</taxon>
        <taxon>Nitrobacteraceae</taxon>
        <taxon>Rhodopseudomonas</taxon>
    </lineage>
</organism>
<dbReference type="Pfam" id="PF00908">
    <property type="entry name" value="dTDP_sugar_isom"/>
    <property type="match status" value="1"/>
</dbReference>
<evidence type="ECO:0000256" key="2">
    <source>
        <dbReference type="ARBA" id="ARBA00001997"/>
    </source>
</evidence>